<accession>A0A6J8AEM9</accession>
<evidence type="ECO:0000313" key="1">
    <source>
        <dbReference type="EMBL" id="CAC5366908.1"/>
    </source>
</evidence>
<name>A0A6J8AEM9_MYTCO</name>
<dbReference type="AlphaFoldDB" id="A0A6J8AEM9"/>
<reference evidence="1 2" key="1">
    <citation type="submission" date="2020-06" db="EMBL/GenBank/DDBJ databases">
        <authorList>
            <person name="Li R."/>
            <person name="Bekaert M."/>
        </authorList>
    </citation>
    <scope>NUCLEOTIDE SEQUENCE [LARGE SCALE GENOMIC DNA]</scope>
    <source>
        <strain evidence="2">wild</strain>
    </source>
</reference>
<proteinExistence type="predicted"/>
<dbReference type="EMBL" id="CACVKT020001352">
    <property type="protein sequence ID" value="CAC5366908.1"/>
    <property type="molecule type" value="Genomic_DNA"/>
</dbReference>
<organism evidence="1 2">
    <name type="scientific">Mytilus coruscus</name>
    <name type="common">Sea mussel</name>
    <dbReference type="NCBI Taxonomy" id="42192"/>
    <lineage>
        <taxon>Eukaryota</taxon>
        <taxon>Metazoa</taxon>
        <taxon>Spiralia</taxon>
        <taxon>Lophotrochozoa</taxon>
        <taxon>Mollusca</taxon>
        <taxon>Bivalvia</taxon>
        <taxon>Autobranchia</taxon>
        <taxon>Pteriomorphia</taxon>
        <taxon>Mytilida</taxon>
        <taxon>Mytiloidea</taxon>
        <taxon>Mytilidae</taxon>
        <taxon>Mytilinae</taxon>
        <taxon>Mytilus</taxon>
    </lineage>
</organism>
<sequence length="181" mass="20639">MPQKTNCSLAHSGREPGPCKICGKHDHTKRYVHMCQKKDRLSAYYKYVVEHHTIEDDDCICRKCDAKLTRDSRLLSDDVRPPAKYRSLESSDSASNAPDLCVSISASCFLASLHCDKSCRVASVESHKFKTCFKTWDSSRQPLPDSIDVKVTLCEHHYTEYQKCVHDINCCILVCDKSLKY</sequence>
<dbReference type="Proteomes" id="UP000507470">
    <property type="component" value="Unassembled WGS sequence"/>
</dbReference>
<keyword evidence="2" id="KW-1185">Reference proteome</keyword>
<gene>
    <name evidence="1" type="ORF">MCOR_7011</name>
</gene>
<protein>
    <submittedName>
        <fullName evidence="1">KRAB</fullName>
    </submittedName>
</protein>
<evidence type="ECO:0000313" key="2">
    <source>
        <dbReference type="Proteomes" id="UP000507470"/>
    </source>
</evidence>